<feature type="transmembrane region" description="Helical" evidence="1">
    <location>
        <begin position="12"/>
        <end position="30"/>
    </location>
</feature>
<dbReference type="OrthoDB" id="6138663at2759"/>
<dbReference type="PANTHER" id="PTHR10704:SF44">
    <property type="entry name" value="LD35051P-RELATED"/>
    <property type="match status" value="1"/>
</dbReference>
<dbReference type="Pfam" id="PF00685">
    <property type="entry name" value="Sulfotransfer_1"/>
    <property type="match status" value="1"/>
</dbReference>
<dbReference type="Gene3D" id="3.40.50.300">
    <property type="entry name" value="P-loop containing nucleotide triphosphate hydrolases"/>
    <property type="match status" value="1"/>
</dbReference>
<name>A0A9N9RUL2_9DIPT</name>
<evidence type="ECO:0000259" key="2">
    <source>
        <dbReference type="Pfam" id="PF00685"/>
    </source>
</evidence>
<evidence type="ECO:0000313" key="4">
    <source>
        <dbReference type="Proteomes" id="UP001153620"/>
    </source>
</evidence>
<dbReference type="InterPro" id="IPR000863">
    <property type="entry name" value="Sulfotransferase_dom"/>
</dbReference>
<dbReference type="GO" id="GO:0001517">
    <property type="term" value="F:N-acetylglucosamine 6-O-sulfotransferase activity"/>
    <property type="evidence" value="ECO:0007669"/>
    <property type="project" value="TreeGrafter"/>
</dbReference>
<dbReference type="EMBL" id="OU895878">
    <property type="protein sequence ID" value="CAG9803629.1"/>
    <property type="molecule type" value="Genomic_DNA"/>
</dbReference>
<dbReference type="AlphaFoldDB" id="A0A9N9RUL2"/>
<dbReference type="Proteomes" id="UP001153620">
    <property type="component" value="Chromosome 2"/>
</dbReference>
<evidence type="ECO:0000313" key="3">
    <source>
        <dbReference type="EMBL" id="CAG9803629.1"/>
    </source>
</evidence>
<reference evidence="3" key="2">
    <citation type="submission" date="2022-10" db="EMBL/GenBank/DDBJ databases">
        <authorList>
            <consortium name="ENA_rothamsted_submissions"/>
            <consortium name="culmorum"/>
            <person name="King R."/>
        </authorList>
    </citation>
    <scope>NUCLEOTIDE SEQUENCE</scope>
</reference>
<dbReference type="FunFam" id="3.40.50.300:FF:001931">
    <property type="entry name" value="Blast:Carbohydrate sulfotransferase 4"/>
    <property type="match status" value="1"/>
</dbReference>
<dbReference type="InterPro" id="IPR051135">
    <property type="entry name" value="Gal/GlcNAc/GalNAc_ST"/>
</dbReference>
<dbReference type="GO" id="GO:0006790">
    <property type="term" value="P:sulfur compound metabolic process"/>
    <property type="evidence" value="ECO:0007669"/>
    <property type="project" value="TreeGrafter"/>
</dbReference>
<reference evidence="3" key="1">
    <citation type="submission" date="2022-01" db="EMBL/GenBank/DDBJ databases">
        <authorList>
            <person name="King R."/>
        </authorList>
    </citation>
    <scope>NUCLEOTIDE SEQUENCE</scope>
</reference>
<proteinExistence type="predicted"/>
<gene>
    <name evidence="3" type="ORF">CHIRRI_LOCUS6527</name>
</gene>
<organism evidence="3 4">
    <name type="scientific">Chironomus riparius</name>
    <dbReference type="NCBI Taxonomy" id="315576"/>
    <lineage>
        <taxon>Eukaryota</taxon>
        <taxon>Metazoa</taxon>
        <taxon>Ecdysozoa</taxon>
        <taxon>Arthropoda</taxon>
        <taxon>Hexapoda</taxon>
        <taxon>Insecta</taxon>
        <taxon>Pterygota</taxon>
        <taxon>Neoptera</taxon>
        <taxon>Endopterygota</taxon>
        <taxon>Diptera</taxon>
        <taxon>Nematocera</taxon>
        <taxon>Chironomoidea</taxon>
        <taxon>Chironomidae</taxon>
        <taxon>Chironominae</taxon>
        <taxon>Chironomus</taxon>
    </lineage>
</organism>
<protein>
    <recommendedName>
        <fullName evidence="2">Sulfotransferase domain-containing protein</fullName>
    </recommendedName>
</protein>
<dbReference type="SUPFAM" id="SSF52540">
    <property type="entry name" value="P-loop containing nucleoside triphosphate hydrolases"/>
    <property type="match status" value="1"/>
</dbReference>
<evidence type="ECO:0000256" key="1">
    <source>
        <dbReference type="SAM" id="Phobius"/>
    </source>
</evidence>
<dbReference type="GO" id="GO:0006044">
    <property type="term" value="P:N-acetylglucosamine metabolic process"/>
    <property type="evidence" value="ECO:0007669"/>
    <property type="project" value="TreeGrafter"/>
</dbReference>
<keyword evidence="1" id="KW-0472">Membrane</keyword>
<keyword evidence="1" id="KW-1133">Transmembrane helix</keyword>
<keyword evidence="1" id="KW-0812">Transmembrane</keyword>
<keyword evidence="4" id="KW-1185">Reference proteome</keyword>
<dbReference type="PANTHER" id="PTHR10704">
    <property type="entry name" value="CARBOHYDRATE SULFOTRANSFERASE"/>
    <property type="match status" value="1"/>
</dbReference>
<sequence>MIHIMSRNKINLIGIVTITLSFCVLLFFATKNSNYYDEYTKKENINSFRHNKLKNNYYYSSESQQQQLVTQNLSVTIEDVLNFQRQQLADEMQYYEYPNGRFGVDAKNLRDLTPETGGAPMRSVIISTWRSGSTFLGDVLNALPGNYYHYEPLLTYDIVQIRGPPNDSKAIKSLKKLLRCDYTNMQEYLEFGQTHNYLFTHNTRLWNQCHLFPNFCYQPKFLEPYCKLFPLQSMKVVRLRLKIAARLLEDTSLNVRILLLIRDPRGFLQSRKHRVWCPGNADCDNPNIVCKDLVSDYKAAEKLAKKYPMTFKAVRYEDLSLSPYDMTQEVLQFYGLAFDDRVAEFLDTHTKQNVGGVSSTFRDSKSAPFHWTKELPYNEIQYIQDSCKLAMKLWGYKEASNASELLKNFNPLLPFPEFN</sequence>
<feature type="domain" description="Sulfotransferase" evidence="2">
    <location>
        <begin position="123"/>
        <end position="389"/>
    </location>
</feature>
<accession>A0A9N9RUL2</accession>
<dbReference type="InterPro" id="IPR027417">
    <property type="entry name" value="P-loop_NTPase"/>
</dbReference>